<evidence type="ECO:0000256" key="3">
    <source>
        <dbReference type="ARBA" id="ARBA00022562"/>
    </source>
</evidence>
<dbReference type="EMBL" id="MH777382">
    <property type="protein sequence ID" value="AYA94727.1"/>
    <property type="molecule type" value="Genomic_DNA"/>
</dbReference>
<comment type="function">
    <text evidence="16">Plays a major role in the induction and maintenance of cellular transformation. E6 associates with host UBE3A/E6-AP ubiquitin-protein ligase and modulates its activity. Protects host keratinocytes from apoptosis by mediating the degradation of host BAK1. May also inhibit host immune response.</text>
</comment>
<evidence type="ECO:0000256" key="16">
    <source>
        <dbReference type="HAMAP-Rule" id="MF_04006"/>
    </source>
</evidence>
<dbReference type="GO" id="GO:0008270">
    <property type="term" value="F:zinc ion binding"/>
    <property type="evidence" value="ECO:0007669"/>
    <property type="project" value="UniProtKB-KW"/>
</dbReference>
<keyword evidence="18" id="KW-1133">Transmembrane helix</keyword>
<sequence length="139" mass="16378">MEDRFPRSLDDYCKVFQIDIFTLRLPCIFCGFFAGFEDLASFYIKRLSVIWRFNRPYVCCIKCVRHSAIVEREKYCQCSVKCSLLDAVVGKELKDIVIRCILCYGLLDYAEKIDACVSDRLVYLVRGHWRTECRNCVEK</sequence>
<keyword evidence="7 16" id="KW-0863">Zinc-finger</keyword>
<keyword evidence="15 16" id="KW-1119">Modulation of host cell apoptosis by virus</keyword>
<dbReference type="SUPFAM" id="SSF161229">
    <property type="entry name" value="E6 C-terminal domain-like"/>
    <property type="match status" value="2"/>
</dbReference>
<dbReference type="GO" id="GO:0039502">
    <property type="term" value="P:symbiont-mediated suppression of host type I interferon-mediated signaling pathway"/>
    <property type="evidence" value="ECO:0007669"/>
    <property type="project" value="UniProtKB-UniRule"/>
</dbReference>
<evidence type="ECO:0000256" key="6">
    <source>
        <dbReference type="ARBA" id="ARBA00022723"/>
    </source>
</evidence>
<keyword evidence="8 16" id="KW-0862">Zinc</keyword>
<evidence type="ECO:0000256" key="12">
    <source>
        <dbReference type="ARBA" id="ARBA00023163"/>
    </source>
</evidence>
<name>A0A385PL17_9PAPI</name>
<keyword evidence="13 16" id="KW-1035">Host cytoplasm</keyword>
<comment type="subunit">
    <text evidence="16">Forms homodimers. Interacts with ubiquitin-protein ligase UBE3A/E6-AP; this interaction stimulates UBE3A ubiquitin activity. Interacts with host BAK1.</text>
</comment>
<gene>
    <name evidence="16" type="primary">E6</name>
</gene>
<keyword evidence="18" id="KW-0812">Transmembrane</keyword>
<keyword evidence="10 16" id="KW-0238">DNA-binding</keyword>
<evidence type="ECO:0000256" key="2">
    <source>
        <dbReference type="ARBA" id="ARBA00022518"/>
    </source>
</evidence>
<feature type="zinc finger region" evidence="16">
    <location>
        <begin position="100"/>
        <end position="136"/>
    </location>
</feature>
<comment type="subcellular location">
    <subcellularLocation>
        <location evidence="16 17">Host cytoplasm</location>
    </subcellularLocation>
    <subcellularLocation>
        <location evidence="16 17">Host nucleus</location>
    </subcellularLocation>
</comment>
<evidence type="ECO:0000256" key="8">
    <source>
        <dbReference type="ARBA" id="ARBA00022833"/>
    </source>
</evidence>
<evidence type="ECO:0000256" key="1">
    <source>
        <dbReference type="ARBA" id="ARBA00006346"/>
    </source>
</evidence>
<evidence type="ECO:0000256" key="17">
    <source>
        <dbReference type="RuleBase" id="RU363123"/>
    </source>
</evidence>
<evidence type="ECO:0000256" key="10">
    <source>
        <dbReference type="ARBA" id="ARBA00023125"/>
    </source>
</evidence>
<evidence type="ECO:0000256" key="13">
    <source>
        <dbReference type="ARBA" id="ARBA00023200"/>
    </source>
</evidence>
<comment type="caution">
    <text evidence="16">Lacks conserved residue(s) required for the propagation of feature annotation.</text>
</comment>
<dbReference type="GO" id="GO:0030430">
    <property type="term" value="C:host cell cytoplasm"/>
    <property type="evidence" value="ECO:0007669"/>
    <property type="project" value="UniProtKB-SubCell"/>
</dbReference>
<keyword evidence="11 16" id="KW-0010">Activator</keyword>
<dbReference type="Pfam" id="PF00518">
    <property type="entry name" value="E6"/>
    <property type="match status" value="1"/>
</dbReference>
<accession>A0A385PL17</accession>
<dbReference type="GO" id="GO:0042025">
    <property type="term" value="C:host cell nucleus"/>
    <property type="evidence" value="ECO:0007669"/>
    <property type="project" value="UniProtKB-SubCell"/>
</dbReference>
<evidence type="ECO:0000256" key="7">
    <source>
        <dbReference type="ARBA" id="ARBA00022771"/>
    </source>
</evidence>
<feature type="transmembrane region" description="Helical" evidence="18">
    <location>
        <begin position="20"/>
        <end position="44"/>
    </location>
</feature>
<evidence type="ECO:0000256" key="15">
    <source>
        <dbReference type="ARBA" id="ARBA00023323"/>
    </source>
</evidence>
<evidence type="ECO:0000256" key="14">
    <source>
        <dbReference type="ARBA" id="ARBA00023280"/>
    </source>
</evidence>
<evidence type="ECO:0000256" key="18">
    <source>
        <dbReference type="SAM" id="Phobius"/>
    </source>
</evidence>
<keyword evidence="9 16" id="KW-0805">Transcription regulation</keyword>
<keyword evidence="18" id="KW-0472">Membrane</keyword>
<comment type="similarity">
    <text evidence="1 16 17">Belongs to the papillomaviridae E6 protein family.</text>
</comment>
<reference evidence="19" key="1">
    <citation type="journal article" date="2018" name="Nat. Med.">
        <title>Expanded skin virome in DOCK8-deficient patients.</title>
        <authorList>
            <consortium name="NISC Comparative Sequencing Program"/>
            <person name="Tirosh O."/>
            <person name="Conlan S."/>
            <person name="Deming C."/>
            <person name="Lee-Lin S.Q."/>
            <person name="Huang X."/>
            <person name="Su H.C."/>
            <person name="Freeman A.F."/>
            <person name="Segre J.A."/>
            <person name="Kong H.H."/>
        </authorList>
    </citation>
    <scope>NUCLEOTIDE SEQUENCE</scope>
    <source>
        <strain evidence="19">HPV-mSK_243</strain>
    </source>
</reference>
<dbReference type="GO" id="GO:0003677">
    <property type="term" value="F:DNA binding"/>
    <property type="evidence" value="ECO:0007669"/>
    <property type="project" value="UniProtKB-UniRule"/>
</dbReference>
<keyword evidence="2 16" id="KW-0244">Early protein</keyword>
<dbReference type="GO" id="GO:0006351">
    <property type="term" value="P:DNA-templated transcription"/>
    <property type="evidence" value="ECO:0007669"/>
    <property type="project" value="UniProtKB-UniRule"/>
</dbReference>
<dbReference type="Gene3D" id="3.30.240.40">
    <property type="entry name" value="E6 early regulatory protein"/>
    <property type="match status" value="2"/>
</dbReference>
<dbReference type="InterPro" id="IPR001334">
    <property type="entry name" value="E6"/>
</dbReference>
<evidence type="ECO:0000313" key="19">
    <source>
        <dbReference type="EMBL" id="AYA94727.1"/>
    </source>
</evidence>
<evidence type="ECO:0000256" key="9">
    <source>
        <dbReference type="ARBA" id="ARBA00023015"/>
    </source>
</evidence>
<keyword evidence="14 16" id="KW-0899">Viral immunoevasion</keyword>
<dbReference type="InterPro" id="IPR038575">
    <property type="entry name" value="E6_sf"/>
</dbReference>
<dbReference type="HAMAP" id="MF_04006">
    <property type="entry name" value="HPV_E6"/>
    <property type="match status" value="1"/>
</dbReference>
<evidence type="ECO:0000256" key="11">
    <source>
        <dbReference type="ARBA" id="ARBA00023159"/>
    </source>
</evidence>
<keyword evidence="3 16" id="KW-1048">Host nucleus</keyword>
<evidence type="ECO:0000256" key="5">
    <source>
        <dbReference type="ARBA" id="ARBA00022632"/>
    </source>
</evidence>
<dbReference type="GO" id="GO:0039648">
    <property type="term" value="P:symbiont-mediated perturbation of host ubiquitin-like protein modification"/>
    <property type="evidence" value="ECO:0007669"/>
    <property type="project" value="UniProtKB-UniRule"/>
</dbReference>
<keyword evidence="12 16" id="KW-0804">Transcription</keyword>
<proteinExistence type="inferred from homology"/>
<protein>
    <recommendedName>
        <fullName evidence="16 17">Protein E6</fullName>
    </recommendedName>
</protein>
<dbReference type="GO" id="GO:0052170">
    <property type="term" value="P:symbiont-mediated suppression of host innate immune response"/>
    <property type="evidence" value="ECO:0007669"/>
    <property type="project" value="UniProtKB-KW"/>
</dbReference>
<keyword evidence="5 16" id="KW-1090">Inhibition of host innate immune response by virus</keyword>
<organism evidence="19">
    <name type="scientific">Human papillomavirus</name>
    <dbReference type="NCBI Taxonomy" id="10566"/>
    <lineage>
        <taxon>Viruses</taxon>
        <taxon>Monodnaviria</taxon>
        <taxon>Shotokuvirae</taxon>
        <taxon>Cossaviricota</taxon>
        <taxon>Papovaviricetes</taxon>
        <taxon>Zurhausenvirales</taxon>
        <taxon>Papillomaviridae</taxon>
    </lineage>
</organism>
<keyword evidence="6 16" id="KW-0479">Metal-binding</keyword>
<evidence type="ECO:0000256" key="4">
    <source>
        <dbReference type="ARBA" id="ARBA00022581"/>
    </source>
</evidence>
<keyword evidence="4 16" id="KW-0945">Host-virus interaction</keyword>
<dbReference type="GO" id="GO:0052150">
    <property type="term" value="P:symbiont-mediated perturbation of host apoptosis"/>
    <property type="evidence" value="ECO:0007669"/>
    <property type="project" value="UniProtKB-KW"/>
</dbReference>
<dbReference type="GO" id="GO:0006355">
    <property type="term" value="P:regulation of DNA-templated transcription"/>
    <property type="evidence" value="ECO:0007669"/>
    <property type="project" value="UniProtKB-UniRule"/>
</dbReference>
<feature type="zinc finger region" evidence="16">
    <location>
        <begin position="27"/>
        <end position="63"/>
    </location>
</feature>